<keyword evidence="8" id="KW-0472">Membrane</keyword>
<dbReference type="EMBL" id="JAAGOH010000014">
    <property type="protein sequence ID" value="NDY92084.1"/>
    <property type="molecule type" value="Genomic_DNA"/>
</dbReference>
<dbReference type="NCBIfam" id="TIGR02532">
    <property type="entry name" value="IV_pilin_GFxxxE"/>
    <property type="match status" value="1"/>
</dbReference>
<evidence type="ECO:0000313" key="12">
    <source>
        <dbReference type="EMBL" id="NDY92084.1"/>
    </source>
</evidence>
<evidence type="ECO:0000256" key="3">
    <source>
        <dbReference type="ARBA" id="ARBA00022475"/>
    </source>
</evidence>
<dbReference type="InterPro" id="IPR045584">
    <property type="entry name" value="Pilin-like"/>
</dbReference>
<dbReference type="Gene3D" id="3.30.700.10">
    <property type="entry name" value="Glycoprotein, Type 4 Pilin"/>
    <property type="match status" value="1"/>
</dbReference>
<dbReference type="InterPro" id="IPR022346">
    <property type="entry name" value="T2SS_GspH"/>
</dbReference>
<evidence type="ECO:0000256" key="10">
    <source>
        <dbReference type="ARBA" id="ARBA00030775"/>
    </source>
</evidence>
<dbReference type="SUPFAM" id="SSF54523">
    <property type="entry name" value="Pili subunits"/>
    <property type="match status" value="1"/>
</dbReference>
<comment type="similarity">
    <text evidence="9">Belongs to the GSP H family.</text>
</comment>
<comment type="caution">
    <text evidence="12">The sequence shown here is derived from an EMBL/GenBank/DDBJ whole genome shotgun (WGS) entry which is preliminary data.</text>
</comment>
<evidence type="ECO:0000256" key="2">
    <source>
        <dbReference type="ARBA" id="ARBA00021549"/>
    </source>
</evidence>
<name>A0A7C9TKX9_9BURK</name>
<dbReference type="GO" id="GO:0015628">
    <property type="term" value="P:protein secretion by the type II secretion system"/>
    <property type="evidence" value="ECO:0007669"/>
    <property type="project" value="InterPro"/>
</dbReference>
<evidence type="ECO:0000256" key="9">
    <source>
        <dbReference type="ARBA" id="ARBA00025772"/>
    </source>
</evidence>
<keyword evidence="4" id="KW-0488">Methylation</keyword>
<keyword evidence="13" id="KW-1185">Reference proteome</keyword>
<protein>
    <recommendedName>
        <fullName evidence="2">Type II secretion system protein H</fullName>
    </recommendedName>
    <alternativeName>
        <fullName evidence="10">General secretion pathway protein H</fullName>
    </alternativeName>
</protein>
<organism evidence="12 13">
    <name type="scientific">Ideonella livida</name>
    <dbReference type="NCBI Taxonomy" id="2707176"/>
    <lineage>
        <taxon>Bacteria</taxon>
        <taxon>Pseudomonadati</taxon>
        <taxon>Pseudomonadota</taxon>
        <taxon>Betaproteobacteria</taxon>
        <taxon>Burkholderiales</taxon>
        <taxon>Sphaerotilaceae</taxon>
        <taxon>Ideonella</taxon>
    </lineage>
</organism>
<dbReference type="RefSeq" id="WP_163457973.1">
    <property type="nucleotide sequence ID" value="NZ_JAAGOH010000014.1"/>
</dbReference>
<sequence length="202" mass="20777">MLRTALKRRRPAGFTLVELMVTLAVAALMLAMAVPAASQWVANARLRAVAETAQNAVRLAQAEAVRRSRSAGYLLTADVPSTSAVPQADGGRWAVLLMVRDGEASVDDPFLRGGTEAASQGVTVTGPALLCFNALGQRSTLTAAENGLGADCESPSGSDPVTYTFTASGASRSLAVQVGLGGEVRLCDPSQSLASGQVEGCR</sequence>
<evidence type="ECO:0000256" key="1">
    <source>
        <dbReference type="ARBA" id="ARBA00004377"/>
    </source>
</evidence>
<accession>A0A7C9TKX9</accession>
<evidence type="ECO:0000259" key="11">
    <source>
        <dbReference type="Pfam" id="PF12019"/>
    </source>
</evidence>
<evidence type="ECO:0000256" key="6">
    <source>
        <dbReference type="ARBA" id="ARBA00022692"/>
    </source>
</evidence>
<dbReference type="GO" id="GO:0005886">
    <property type="term" value="C:plasma membrane"/>
    <property type="evidence" value="ECO:0007669"/>
    <property type="project" value="UniProtKB-SubCell"/>
</dbReference>
<keyword evidence="3" id="KW-1003">Cell membrane</keyword>
<comment type="subcellular location">
    <subcellularLocation>
        <location evidence="1">Cell inner membrane</location>
        <topology evidence="1">Single-pass membrane protein</topology>
    </subcellularLocation>
</comment>
<dbReference type="GO" id="GO:0015627">
    <property type="term" value="C:type II protein secretion system complex"/>
    <property type="evidence" value="ECO:0007669"/>
    <property type="project" value="InterPro"/>
</dbReference>
<evidence type="ECO:0000313" key="13">
    <source>
        <dbReference type="Proteomes" id="UP000484255"/>
    </source>
</evidence>
<dbReference type="Pfam" id="PF12019">
    <property type="entry name" value="GspH"/>
    <property type="match status" value="1"/>
</dbReference>
<dbReference type="InterPro" id="IPR012902">
    <property type="entry name" value="N_methyl_site"/>
</dbReference>
<reference evidence="12 13" key="1">
    <citation type="submission" date="2020-02" db="EMBL/GenBank/DDBJ databases">
        <title>Ideonella bacterium strain TBM-1.</title>
        <authorList>
            <person name="Chen W.-M."/>
        </authorList>
    </citation>
    <scope>NUCLEOTIDE SEQUENCE [LARGE SCALE GENOMIC DNA]</scope>
    <source>
        <strain evidence="12 13">TBM-1</strain>
    </source>
</reference>
<dbReference type="PROSITE" id="PS00409">
    <property type="entry name" value="PROKAR_NTER_METHYL"/>
    <property type="match status" value="1"/>
</dbReference>
<keyword evidence="6" id="KW-0812">Transmembrane</keyword>
<evidence type="ECO:0000256" key="5">
    <source>
        <dbReference type="ARBA" id="ARBA00022519"/>
    </source>
</evidence>
<keyword evidence="5" id="KW-0997">Cell inner membrane</keyword>
<evidence type="ECO:0000256" key="7">
    <source>
        <dbReference type="ARBA" id="ARBA00022989"/>
    </source>
</evidence>
<gene>
    <name evidence="12" type="ORF">G3A44_12880</name>
</gene>
<dbReference type="AlphaFoldDB" id="A0A7C9TKX9"/>
<dbReference type="Proteomes" id="UP000484255">
    <property type="component" value="Unassembled WGS sequence"/>
</dbReference>
<proteinExistence type="inferred from homology"/>
<feature type="domain" description="General secretion pathway GspH" evidence="11">
    <location>
        <begin position="50"/>
        <end position="182"/>
    </location>
</feature>
<evidence type="ECO:0000256" key="4">
    <source>
        <dbReference type="ARBA" id="ARBA00022481"/>
    </source>
</evidence>
<dbReference type="Pfam" id="PF07963">
    <property type="entry name" value="N_methyl"/>
    <property type="match status" value="1"/>
</dbReference>
<evidence type="ECO:0000256" key="8">
    <source>
        <dbReference type="ARBA" id="ARBA00023136"/>
    </source>
</evidence>
<keyword evidence="7" id="KW-1133">Transmembrane helix</keyword>